<dbReference type="PANTHER" id="PTHR42901">
    <property type="entry name" value="ALCOHOL DEHYDROGENASE"/>
    <property type="match status" value="1"/>
</dbReference>
<gene>
    <name evidence="4" type="ORF">DSAG12_02511</name>
</gene>
<dbReference type="InterPro" id="IPR036291">
    <property type="entry name" value="NAD(P)-bd_dom_sf"/>
</dbReference>
<evidence type="ECO:0000256" key="2">
    <source>
        <dbReference type="ARBA" id="ARBA00023002"/>
    </source>
</evidence>
<dbReference type="Gene3D" id="3.40.50.720">
    <property type="entry name" value="NAD(P)-binding Rossmann-like Domain"/>
    <property type="match status" value="1"/>
</dbReference>
<dbReference type="AlphaFoldDB" id="A0A5B9DCB2"/>
<proteinExistence type="inferred from homology"/>
<reference evidence="4 5" key="1">
    <citation type="journal article" date="2020" name="Nature">
        <title>Isolation of an archaeon at the prokaryote-eukaryote interface.</title>
        <authorList>
            <person name="Imachi H."/>
            <person name="Nobu M.K."/>
            <person name="Nakahara N."/>
            <person name="Morono Y."/>
            <person name="Ogawara M."/>
            <person name="Takaki Y."/>
            <person name="Takano Y."/>
            <person name="Uematsu K."/>
            <person name="Ikuta T."/>
            <person name="Ito M."/>
            <person name="Matsui Y."/>
            <person name="Miyazaki M."/>
            <person name="Murata K."/>
            <person name="Saito Y."/>
            <person name="Sakai S."/>
            <person name="Song C."/>
            <person name="Tasumi E."/>
            <person name="Yamanaka Y."/>
            <person name="Yamaguchi T."/>
            <person name="Kamagata Y."/>
            <person name="Tamaki H."/>
            <person name="Takai K."/>
        </authorList>
    </citation>
    <scope>NUCLEOTIDE SEQUENCE [LARGE SCALE GENOMIC DNA]</scope>
    <source>
        <strain evidence="4 5">MK-D1</strain>
    </source>
</reference>
<dbReference type="EMBL" id="CP042905">
    <property type="protein sequence ID" value="QEE16681.1"/>
    <property type="molecule type" value="Genomic_DNA"/>
</dbReference>
<sequence>MKYALITGASGGIGYELAKIFAKNNINVVLVARSEQKLMNLAKLLEEKNKIKTIVITKDLSLNDAALEVYNELKEKNIHVEYLINNAGFGIWGKFHETEWEGEKEMLNLNIIALTQFTKLFVKDMVKNGSGRIMNLGSNASFQPTPLLSMYAATKAYVLSFSEGIANELQGTGVSVTVLCPGATKTGFQEKADVQESNIVKGKKLPTAKSVANFGYKVMMKGKTTKMHGIKNRFLTFLVRFAPRKVVPKISRKFMEK</sequence>
<dbReference type="KEGG" id="psyt:DSAG12_02511"/>
<evidence type="ECO:0000256" key="3">
    <source>
        <dbReference type="RuleBase" id="RU000363"/>
    </source>
</evidence>
<dbReference type="Pfam" id="PF00106">
    <property type="entry name" value="adh_short"/>
    <property type="match status" value="1"/>
</dbReference>
<dbReference type="OrthoDB" id="7442at2157"/>
<accession>A0A5B9DCB2</accession>
<dbReference type="InterPro" id="IPR002347">
    <property type="entry name" value="SDR_fam"/>
</dbReference>
<dbReference type="PRINTS" id="PR00081">
    <property type="entry name" value="GDHRDH"/>
</dbReference>
<dbReference type="GeneID" id="41330495"/>
<reference evidence="4 5" key="2">
    <citation type="journal article" date="2024" name="Int. J. Syst. Evol. Microbiol.">
        <title>Promethearchaeum syntrophicum gen. nov., sp. nov., an anaerobic, obligately syntrophic archaeon, the first isolate of the lineage 'Asgard' archaea, and proposal of the new archaeal phylum Promethearchaeota phyl. nov. and kingdom Promethearchaeati regn. nov.</title>
        <authorList>
            <person name="Imachi H."/>
            <person name="Nobu M.K."/>
            <person name="Kato S."/>
            <person name="Takaki Y."/>
            <person name="Miyazaki M."/>
            <person name="Miyata M."/>
            <person name="Ogawara M."/>
            <person name="Saito Y."/>
            <person name="Sakai S."/>
            <person name="Tahara Y.O."/>
            <person name="Takano Y."/>
            <person name="Tasumi E."/>
            <person name="Uematsu K."/>
            <person name="Yoshimura T."/>
            <person name="Itoh T."/>
            <person name="Ohkuma M."/>
            <person name="Takai K."/>
        </authorList>
    </citation>
    <scope>NUCLEOTIDE SEQUENCE [LARGE SCALE GENOMIC DNA]</scope>
    <source>
        <strain evidence="4 5">MK-D1</strain>
    </source>
</reference>
<organism evidence="4 5">
    <name type="scientific">Promethearchaeum syntrophicum</name>
    <dbReference type="NCBI Taxonomy" id="2594042"/>
    <lineage>
        <taxon>Archaea</taxon>
        <taxon>Promethearchaeati</taxon>
        <taxon>Promethearchaeota</taxon>
        <taxon>Promethearchaeia</taxon>
        <taxon>Promethearchaeales</taxon>
        <taxon>Promethearchaeaceae</taxon>
        <taxon>Promethearchaeum</taxon>
    </lineage>
</organism>
<dbReference type="SUPFAM" id="SSF51735">
    <property type="entry name" value="NAD(P)-binding Rossmann-fold domains"/>
    <property type="match status" value="1"/>
</dbReference>
<evidence type="ECO:0000313" key="5">
    <source>
        <dbReference type="Proteomes" id="UP000321408"/>
    </source>
</evidence>
<dbReference type="Proteomes" id="UP000321408">
    <property type="component" value="Chromosome"/>
</dbReference>
<name>A0A5B9DCB2_9ARCH</name>
<dbReference type="PROSITE" id="PS00061">
    <property type="entry name" value="ADH_SHORT"/>
    <property type="match status" value="1"/>
</dbReference>
<protein>
    <submittedName>
        <fullName evidence="4">SDR family NAD(P)-dependent oxidoreductase</fullName>
        <ecNumber evidence="4">1.-.-.-</ecNumber>
    </submittedName>
</protein>
<keyword evidence="2 4" id="KW-0560">Oxidoreductase</keyword>
<comment type="similarity">
    <text evidence="1 3">Belongs to the short-chain dehydrogenases/reductases (SDR) family.</text>
</comment>
<evidence type="ECO:0000313" key="4">
    <source>
        <dbReference type="EMBL" id="QEE16681.1"/>
    </source>
</evidence>
<dbReference type="RefSeq" id="WP_147663609.1">
    <property type="nucleotide sequence ID" value="NZ_CP042905.2"/>
</dbReference>
<dbReference type="GO" id="GO:0016491">
    <property type="term" value="F:oxidoreductase activity"/>
    <property type="evidence" value="ECO:0007669"/>
    <property type="project" value="UniProtKB-KW"/>
</dbReference>
<dbReference type="PANTHER" id="PTHR42901:SF1">
    <property type="entry name" value="ALCOHOL DEHYDROGENASE"/>
    <property type="match status" value="1"/>
</dbReference>
<evidence type="ECO:0000256" key="1">
    <source>
        <dbReference type="ARBA" id="ARBA00006484"/>
    </source>
</evidence>
<keyword evidence="5" id="KW-1185">Reference proteome</keyword>
<dbReference type="EC" id="1.-.-.-" evidence="4"/>
<dbReference type="PIRSF" id="PIRSF000126">
    <property type="entry name" value="11-beta-HSD1"/>
    <property type="match status" value="1"/>
</dbReference>
<dbReference type="InterPro" id="IPR020904">
    <property type="entry name" value="Sc_DH/Rdtase_CS"/>
</dbReference>
<dbReference type="PRINTS" id="PR00080">
    <property type="entry name" value="SDRFAMILY"/>
</dbReference>